<keyword evidence="5" id="KW-0285">Flavoprotein</keyword>
<evidence type="ECO:0000256" key="8">
    <source>
        <dbReference type="ARBA" id="ARBA00022827"/>
    </source>
</evidence>
<proteinExistence type="inferred from homology"/>
<dbReference type="RefSeq" id="WP_379083868.1">
    <property type="nucleotide sequence ID" value="NZ_JBHTJO010000001.1"/>
</dbReference>
<evidence type="ECO:0000313" key="19">
    <source>
        <dbReference type="Proteomes" id="UP001597102"/>
    </source>
</evidence>
<evidence type="ECO:0000256" key="4">
    <source>
        <dbReference type="ARBA" id="ARBA00022490"/>
    </source>
</evidence>
<dbReference type="EC" id="1.5.3.24" evidence="11"/>
<evidence type="ECO:0000256" key="14">
    <source>
        <dbReference type="ARBA" id="ARBA00044295"/>
    </source>
</evidence>
<comment type="cofactor">
    <cofactor evidence="2">
        <name>FAD</name>
        <dbReference type="ChEBI" id="CHEBI:57692"/>
    </cofactor>
</comment>
<evidence type="ECO:0000256" key="5">
    <source>
        <dbReference type="ARBA" id="ARBA00022630"/>
    </source>
</evidence>
<comment type="caution">
    <text evidence="18">The sequence shown here is derived from an EMBL/GenBank/DDBJ whole genome shotgun (WGS) entry which is preliminary data.</text>
</comment>
<dbReference type="Gene3D" id="3.30.9.10">
    <property type="entry name" value="D-Amino Acid Oxidase, subunit A, domain 2"/>
    <property type="match status" value="1"/>
</dbReference>
<dbReference type="InterPro" id="IPR001763">
    <property type="entry name" value="Rhodanese-like_dom"/>
</dbReference>
<dbReference type="InterPro" id="IPR006076">
    <property type="entry name" value="FAD-dep_OxRdtase"/>
</dbReference>
<comment type="catalytic activity">
    <reaction evidence="15">
        <text>sarcosine + O2 + H2O = formaldehyde + glycine + H2O2</text>
        <dbReference type="Rhea" id="RHEA:13313"/>
        <dbReference type="ChEBI" id="CHEBI:15377"/>
        <dbReference type="ChEBI" id="CHEBI:15379"/>
        <dbReference type="ChEBI" id="CHEBI:16240"/>
        <dbReference type="ChEBI" id="CHEBI:16842"/>
        <dbReference type="ChEBI" id="CHEBI:57305"/>
        <dbReference type="ChEBI" id="CHEBI:57433"/>
    </reaction>
</comment>
<keyword evidence="7" id="KW-0547">Nucleotide-binding</keyword>
<keyword evidence="9" id="KW-0560">Oxidoreductase</keyword>
<evidence type="ECO:0000256" key="3">
    <source>
        <dbReference type="ARBA" id="ARBA00004496"/>
    </source>
</evidence>
<protein>
    <recommendedName>
        <fullName evidence="12">Sarcosine oxidase subunit beta</fullName>
        <ecNumber evidence="11">1.5.3.24</ecNumber>
    </recommendedName>
    <alternativeName>
        <fullName evidence="13">Sarcosine oxidase (5,10-methylenetetrahydrofolate-forming) subunit beta</fullName>
    </alternativeName>
    <alternativeName>
        <fullName evidence="14">Tetrameric sarcosine oxidase subunit beta</fullName>
    </alternativeName>
</protein>
<evidence type="ECO:0000259" key="17">
    <source>
        <dbReference type="PROSITE" id="PS50206"/>
    </source>
</evidence>
<keyword evidence="4" id="KW-0963">Cytoplasm</keyword>
<evidence type="ECO:0000256" key="15">
    <source>
        <dbReference type="ARBA" id="ARBA00047316"/>
    </source>
</evidence>
<dbReference type="EMBL" id="JBHTJO010000001">
    <property type="protein sequence ID" value="MFD0985484.1"/>
    <property type="molecule type" value="Genomic_DNA"/>
</dbReference>
<evidence type="ECO:0000256" key="1">
    <source>
        <dbReference type="ARBA" id="ARBA00001917"/>
    </source>
</evidence>
<evidence type="ECO:0000256" key="16">
    <source>
        <dbReference type="ARBA" id="ARBA00048917"/>
    </source>
</evidence>
<comment type="cofactor">
    <cofactor evidence="1">
        <name>FMN</name>
        <dbReference type="ChEBI" id="CHEBI:58210"/>
    </cofactor>
</comment>
<dbReference type="NCBIfam" id="TIGR01373">
    <property type="entry name" value="soxB"/>
    <property type="match status" value="1"/>
</dbReference>
<dbReference type="PROSITE" id="PS50206">
    <property type="entry name" value="RHODANESE_3"/>
    <property type="match status" value="1"/>
</dbReference>
<name>A0ABW3J5V8_9HYPH</name>
<accession>A0ABW3J5V8</accession>
<keyword evidence="6" id="KW-0288">FMN</keyword>
<dbReference type="SUPFAM" id="SSF51905">
    <property type="entry name" value="FAD/NAD(P)-binding domain"/>
    <property type="match status" value="1"/>
</dbReference>
<organism evidence="18 19">
    <name type="scientific">Methyloligella solikamskensis</name>
    <dbReference type="NCBI Taxonomy" id="1177756"/>
    <lineage>
        <taxon>Bacteria</taxon>
        <taxon>Pseudomonadati</taxon>
        <taxon>Pseudomonadota</taxon>
        <taxon>Alphaproteobacteria</taxon>
        <taxon>Hyphomicrobiales</taxon>
        <taxon>Hyphomicrobiaceae</taxon>
        <taxon>Methyloligella</taxon>
    </lineage>
</organism>
<feature type="domain" description="Rhodanese" evidence="17">
    <location>
        <begin position="34"/>
        <end position="78"/>
    </location>
</feature>
<reference evidence="19" key="1">
    <citation type="journal article" date="2019" name="Int. J. Syst. Evol. Microbiol.">
        <title>The Global Catalogue of Microorganisms (GCM) 10K type strain sequencing project: providing services to taxonomists for standard genome sequencing and annotation.</title>
        <authorList>
            <consortium name="The Broad Institute Genomics Platform"/>
            <consortium name="The Broad Institute Genome Sequencing Center for Infectious Disease"/>
            <person name="Wu L."/>
            <person name="Ma J."/>
        </authorList>
    </citation>
    <scope>NUCLEOTIDE SEQUENCE [LARGE SCALE GENOMIC DNA]</scope>
    <source>
        <strain evidence="19">CCUG 61697</strain>
    </source>
</reference>
<dbReference type="PANTHER" id="PTHR13847">
    <property type="entry name" value="SARCOSINE DEHYDROGENASE-RELATED"/>
    <property type="match status" value="1"/>
</dbReference>
<evidence type="ECO:0000256" key="10">
    <source>
        <dbReference type="ARBA" id="ARBA00043973"/>
    </source>
</evidence>
<gene>
    <name evidence="18" type="ORF">ACFQ2F_00025</name>
</gene>
<keyword evidence="8" id="KW-0274">FAD</keyword>
<comment type="catalytic activity">
    <reaction evidence="16">
        <text>sarcosine + (6S)-5,6,7,8-tetrahydrofolate + O2 = (6R)-5,10-methylene-5,6,7,8-tetrahydrofolate + glycine + H2O2</text>
        <dbReference type="Rhea" id="RHEA:70455"/>
        <dbReference type="ChEBI" id="CHEBI:15379"/>
        <dbReference type="ChEBI" id="CHEBI:15636"/>
        <dbReference type="ChEBI" id="CHEBI:16240"/>
        <dbReference type="ChEBI" id="CHEBI:57305"/>
        <dbReference type="ChEBI" id="CHEBI:57433"/>
        <dbReference type="ChEBI" id="CHEBI:57453"/>
        <dbReference type="EC" id="1.5.3.24"/>
    </reaction>
</comment>
<dbReference type="Proteomes" id="UP001597102">
    <property type="component" value="Unassembled WGS sequence"/>
</dbReference>
<comment type="subcellular location">
    <subcellularLocation>
        <location evidence="3">Cytoplasm</location>
    </subcellularLocation>
</comment>
<evidence type="ECO:0000256" key="6">
    <source>
        <dbReference type="ARBA" id="ARBA00022643"/>
    </source>
</evidence>
<evidence type="ECO:0000256" key="2">
    <source>
        <dbReference type="ARBA" id="ARBA00001974"/>
    </source>
</evidence>
<dbReference type="InterPro" id="IPR036188">
    <property type="entry name" value="FAD/NAD-bd_sf"/>
</dbReference>
<keyword evidence="19" id="KW-1185">Reference proteome</keyword>
<sequence length="416" mass="45562">MRYSAFKILSEGLKGNKGWTRQWRDPEPRKEYDVVIVGAGGHGLATAYYLAKEFGITNVAVLEKGWLGSGNIGRNTTIIRSNYLLEGNEPFYEFSMKLWEGLEQDLNYNAMVSQRGIINLYHNDGQQAAYLRRANAMRMAGADSVMLNKEELQKICPFLDYENARFPIKGGIMQPRGGTVRHDAVAWGYARGADERGVDIIQNCEVTGFQIKNGVCSGVETSRGPIKAKKVAVCVAGSSSRVMEKAGIRLPIESHVLQAFVSEGLKPIVPGVVTFGAGHFYVSQSDKGGLVFGGDLDGYNTYAQRGGLPVVEDVCEGGMAIMPMIGRARLLRSWGGIMDMSMDGSPFIDHTPVDGLYFNGGWCYGGFKATPASGFCYAHLIAKDEPHEVATAYRLDRFRRGAMIDEKGMGAQPNLH</sequence>
<evidence type="ECO:0000313" key="18">
    <source>
        <dbReference type="EMBL" id="MFD0985484.1"/>
    </source>
</evidence>
<dbReference type="PANTHER" id="PTHR13847:SF287">
    <property type="entry name" value="FAD-DEPENDENT OXIDOREDUCTASE DOMAIN-CONTAINING PROTEIN 1"/>
    <property type="match status" value="1"/>
</dbReference>
<dbReference type="InterPro" id="IPR006278">
    <property type="entry name" value="SoxB"/>
</dbReference>
<evidence type="ECO:0000256" key="7">
    <source>
        <dbReference type="ARBA" id="ARBA00022741"/>
    </source>
</evidence>
<evidence type="ECO:0000256" key="12">
    <source>
        <dbReference type="ARBA" id="ARBA00044150"/>
    </source>
</evidence>
<evidence type="ECO:0000256" key="13">
    <source>
        <dbReference type="ARBA" id="ARBA00044216"/>
    </source>
</evidence>
<dbReference type="Pfam" id="PF01266">
    <property type="entry name" value="DAO"/>
    <property type="match status" value="1"/>
</dbReference>
<evidence type="ECO:0000256" key="11">
    <source>
        <dbReference type="ARBA" id="ARBA00044044"/>
    </source>
</evidence>
<evidence type="ECO:0000256" key="9">
    <source>
        <dbReference type="ARBA" id="ARBA00023002"/>
    </source>
</evidence>
<dbReference type="Gene3D" id="3.50.50.60">
    <property type="entry name" value="FAD/NAD(P)-binding domain"/>
    <property type="match status" value="1"/>
</dbReference>
<comment type="similarity">
    <text evidence="10">Belongs to the SoxB family.</text>
</comment>